<feature type="chain" id="PRO_5033113073" description="Phytosulfokine" evidence="9">
    <location>
        <begin position="24"/>
        <end position="83"/>
    </location>
</feature>
<name>A0A834GYF5_RHOSS</name>
<sequence>MSKFTTLFMLTLLLSSMLPYTTARPGPNLVKTQNQDDAEIEKNGVYHEENCDGVLDKEECLIRRTLAAHIDYIYTQKQGPHKP</sequence>
<dbReference type="AlphaFoldDB" id="A0A834GYF5"/>
<gene>
    <name evidence="10" type="ORF">RHSIM_Rhsim06G0064100</name>
</gene>
<proteinExistence type="inferred from homology"/>
<dbReference type="GO" id="GO:0008283">
    <property type="term" value="P:cell population proliferation"/>
    <property type="evidence" value="ECO:0007669"/>
    <property type="project" value="UniProtKB-UniRule"/>
</dbReference>
<keyword evidence="3 9" id="KW-0217">Developmental protein</keyword>
<comment type="PTM">
    <text evidence="9">PSK-alpha is produced by endopeptidase digestion. PSK-beta is produced from PSK-alpha by exopeptidase digestion.</text>
</comment>
<evidence type="ECO:0000313" key="10">
    <source>
        <dbReference type="EMBL" id="KAF7141877.1"/>
    </source>
</evidence>
<dbReference type="GO" id="GO:0030154">
    <property type="term" value="P:cell differentiation"/>
    <property type="evidence" value="ECO:0007669"/>
    <property type="project" value="UniProtKB-UniRule"/>
</dbReference>
<comment type="similarity">
    <text evidence="2 9">Belongs to the phytosulfokine family.</text>
</comment>
<keyword evidence="8 9" id="KW-0339">Growth factor</keyword>
<dbReference type="PANTHER" id="PTHR33285">
    <property type="entry name" value="PHYTOSULFOKINES 3"/>
    <property type="match status" value="1"/>
</dbReference>
<evidence type="ECO:0000256" key="9">
    <source>
        <dbReference type="RuleBase" id="RU368031"/>
    </source>
</evidence>
<keyword evidence="4 9" id="KW-0964">Secreted</keyword>
<comment type="PTM">
    <text evidence="9">Sulfation is important for activity and for the binding to a putative membrane receptor.</text>
</comment>
<evidence type="ECO:0000256" key="5">
    <source>
        <dbReference type="ARBA" id="ARBA00022641"/>
    </source>
</evidence>
<keyword evidence="11" id="KW-1185">Reference proteome</keyword>
<dbReference type="OrthoDB" id="1858282at2759"/>
<organism evidence="10 11">
    <name type="scientific">Rhododendron simsii</name>
    <name type="common">Sims's rhododendron</name>
    <dbReference type="NCBI Taxonomy" id="118357"/>
    <lineage>
        <taxon>Eukaryota</taxon>
        <taxon>Viridiplantae</taxon>
        <taxon>Streptophyta</taxon>
        <taxon>Embryophyta</taxon>
        <taxon>Tracheophyta</taxon>
        <taxon>Spermatophyta</taxon>
        <taxon>Magnoliopsida</taxon>
        <taxon>eudicotyledons</taxon>
        <taxon>Gunneridae</taxon>
        <taxon>Pentapetalae</taxon>
        <taxon>asterids</taxon>
        <taxon>Ericales</taxon>
        <taxon>Ericaceae</taxon>
        <taxon>Ericoideae</taxon>
        <taxon>Rhodoreae</taxon>
        <taxon>Rhododendron</taxon>
    </lineage>
</organism>
<evidence type="ECO:0000256" key="7">
    <source>
        <dbReference type="ARBA" id="ARBA00022782"/>
    </source>
</evidence>
<feature type="signal peptide" evidence="9">
    <location>
        <begin position="1"/>
        <end position="23"/>
    </location>
</feature>
<dbReference type="Pfam" id="PF06404">
    <property type="entry name" value="PSK"/>
    <property type="match status" value="1"/>
</dbReference>
<dbReference type="Proteomes" id="UP000626092">
    <property type="component" value="Unassembled WGS sequence"/>
</dbReference>
<dbReference type="GO" id="GO:0008083">
    <property type="term" value="F:growth factor activity"/>
    <property type="evidence" value="ECO:0007669"/>
    <property type="project" value="UniProtKB-UniRule"/>
</dbReference>
<evidence type="ECO:0000313" key="11">
    <source>
        <dbReference type="Proteomes" id="UP000626092"/>
    </source>
</evidence>
<evidence type="ECO:0000256" key="8">
    <source>
        <dbReference type="ARBA" id="ARBA00023030"/>
    </source>
</evidence>
<comment type="subcellular location">
    <subcellularLocation>
        <location evidence="1 9">Secreted</location>
    </subcellularLocation>
</comment>
<dbReference type="InterPro" id="IPR009438">
    <property type="entry name" value="Phytosulfokine"/>
</dbReference>
<evidence type="ECO:0000256" key="3">
    <source>
        <dbReference type="ARBA" id="ARBA00022473"/>
    </source>
</evidence>
<accession>A0A834GYF5</accession>
<dbReference type="EMBL" id="WJXA01000006">
    <property type="protein sequence ID" value="KAF7141877.1"/>
    <property type="molecule type" value="Genomic_DNA"/>
</dbReference>
<comment type="function">
    <text evidence="9">Promotes plant cell differentiation, organogenesis and somatic embryogenesis as well as cell proliferation.</text>
</comment>
<evidence type="ECO:0000256" key="4">
    <source>
        <dbReference type="ARBA" id="ARBA00022525"/>
    </source>
</evidence>
<dbReference type="PANTHER" id="PTHR33285:SF55">
    <property type="entry name" value="PHYTOSULFOKINES 3"/>
    <property type="match status" value="1"/>
</dbReference>
<protein>
    <recommendedName>
        <fullName evidence="9">Phytosulfokine</fullName>
    </recommendedName>
    <component>
        <recommendedName>
            <fullName evidence="9">Phytosulfokine-alpha</fullName>
            <shortName evidence="9">PSK-alpha</shortName>
            <shortName evidence="9">Phytosulfokine-a</shortName>
        </recommendedName>
    </component>
    <component>
        <recommendedName>
            <fullName evidence="9">Phytosulfokine-beta</fullName>
            <shortName evidence="9">PSK-beta</shortName>
            <shortName evidence="9">Phytosulfokine-b</shortName>
        </recommendedName>
    </component>
</protein>
<keyword evidence="5 9" id="KW-0765">Sulfation</keyword>
<evidence type="ECO:0000256" key="6">
    <source>
        <dbReference type="ARBA" id="ARBA00022729"/>
    </source>
</evidence>
<comment type="caution">
    <text evidence="10">The sequence shown here is derived from an EMBL/GenBank/DDBJ whole genome shotgun (WGS) entry which is preliminary data.</text>
</comment>
<evidence type="ECO:0000256" key="1">
    <source>
        <dbReference type="ARBA" id="ARBA00004613"/>
    </source>
</evidence>
<keyword evidence="7 9" id="KW-0221">Differentiation</keyword>
<keyword evidence="6 9" id="KW-0732">Signal</keyword>
<evidence type="ECO:0000256" key="2">
    <source>
        <dbReference type="ARBA" id="ARBA00010781"/>
    </source>
</evidence>
<dbReference type="GO" id="GO:0005576">
    <property type="term" value="C:extracellular region"/>
    <property type="evidence" value="ECO:0007669"/>
    <property type="project" value="UniProtKB-SubCell"/>
</dbReference>
<reference evidence="10" key="1">
    <citation type="submission" date="2019-11" db="EMBL/GenBank/DDBJ databases">
        <authorList>
            <person name="Liu Y."/>
            <person name="Hou J."/>
            <person name="Li T.-Q."/>
            <person name="Guan C.-H."/>
            <person name="Wu X."/>
            <person name="Wu H.-Z."/>
            <person name="Ling F."/>
            <person name="Zhang R."/>
            <person name="Shi X.-G."/>
            <person name="Ren J.-P."/>
            <person name="Chen E.-F."/>
            <person name="Sun J.-M."/>
        </authorList>
    </citation>
    <scope>NUCLEOTIDE SEQUENCE</scope>
    <source>
        <strain evidence="10">Adult_tree_wgs_1</strain>
        <tissue evidence="10">Leaves</tissue>
    </source>
</reference>